<reference evidence="2 3" key="1">
    <citation type="journal article" date="2016" name="Nat. Commun.">
        <title>Thousands of microbial genomes shed light on interconnected biogeochemical processes in an aquifer system.</title>
        <authorList>
            <person name="Anantharaman K."/>
            <person name="Brown C.T."/>
            <person name="Hug L.A."/>
            <person name="Sharon I."/>
            <person name="Castelle C.J."/>
            <person name="Probst A.J."/>
            <person name="Thomas B.C."/>
            <person name="Singh A."/>
            <person name="Wilkins M.J."/>
            <person name="Karaoz U."/>
            <person name="Brodie E.L."/>
            <person name="Williams K.H."/>
            <person name="Hubbard S.S."/>
            <person name="Banfield J.F."/>
        </authorList>
    </citation>
    <scope>NUCLEOTIDE SEQUENCE [LARGE SCALE GENOMIC DNA]</scope>
</reference>
<dbReference type="Proteomes" id="UP000178534">
    <property type="component" value="Unassembled WGS sequence"/>
</dbReference>
<evidence type="ECO:0000313" key="2">
    <source>
        <dbReference type="EMBL" id="OGZ13279.1"/>
    </source>
</evidence>
<evidence type="ECO:0000256" key="1">
    <source>
        <dbReference type="SAM" id="Phobius"/>
    </source>
</evidence>
<organism evidence="2 3">
    <name type="scientific">Candidatus Lloydbacteria bacterium RIFCSPLOWO2_01_FULL_50_20</name>
    <dbReference type="NCBI Taxonomy" id="1798665"/>
    <lineage>
        <taxon>Bacteria</taxon>
        <taxon>Candidatus Lloydiibacteriota</taxon>
    </lineage>
</organism>
<proteinExistence type="predicted"/>
<dbReference type="STRING" id="1798665.A2942_03610"/>
<keyword evidence="1" id="KW-0472">Membrane</keyword>
<sequence>MSTIIVKWLINALAILFVGQFLPGIHVLDYMAALWAALVLGIINTLIRPLLFLITLPINIVTLGLLTFLINGLMFWLATQFVKNFTVDGFWWAVLGALIVSAIATVLDRLLLGKDRKVGGT</sequence>
<dbReference type="PANTHER" id="PTHR37309:SF1">
    <property type="entry name" value="SLR0284 PROTEIN"/>
    <property type="match status" value="1"/>
</dbReference>
<keyword evidence="1" id="KW-0812">Transmembrane</keyword>
<gene>
    <name evidence="2" type="ORF">A2942_03610</name>
</gene>
<dbReference type="InterPro" id="IPR007165">
    <property type="entry name" value="Phage_holin_4_2"/>
</dbReference>
<keyword evidence="1" id="KW-1133">Transmembrane helix</keyword>
<feature type="transmembrane region" description="Helical" evidence="1">
    <location>
        <begin position="90"/>
        <end position="107"/>
    </location>
</feature>
<name>A0A1G2DI51_9BACT</name>
<feature type="transmembrane region" description="Helical" evidence="1">
    <location>
        <begin position="58"/>
        <end position="78"/>
    </location>
</feature>
<feature type="transmembrane region" description="Helical" evidence="1">
    <location>
        <begin position="32"/>
        <end position="51"/>
    </location>
</feature>
<evidence type="ECO:0008006" key="4">
    <source>
        <dbReference type="Google" id="ProtNLM"/>
    </source>
</evidence>
<accession>A0A1G2DI51</accession>
<dbReference type="AlphaFoldDB" id="A0A1G2DI51"/>
<dbReference type="EMBL" id="MHLP01000009">
    <property type="protein sequence ID" value="OGZ13279.1"/>
    <property type="molecule type" value="Genomic_DNA"/>
</dbReference>
<dbReference type="Pfam" id="PF04020">
    <property type="entry name" value="Phage_holin_4_2"/>
    <property type="match status" value="1"/>
</dbReference>
<comment type="caution">
    <text evidence="2">The sequence shown here is derived from an EMBL/GenBank/DDBJ whole genome shotgun (WGS) entry which is preliminary data.</text>
</comment>
<dbReference type="PANTHER" id="PTHR37309">
    <property type="entry name" value="SLR0284 PROTEIN"/>
    <property type="match status" value="1"/>
</dbReference>
<protein>
    <recommendedName>
        <fullName evidence="4">Phage holin family protein</fullName>
    </recommendedName>
</protein>
<evidence type="ECO:0000313" key="3">
    <source>
        <dbReference type="Proteomes" id="UP000178534"/>
    </source>
</evidence>
<feature type="transmembrane region" description="Helical" evidence="1">
    <location>
        <begin position="5"/>
        <end position="26"/>
    </location>
</feature>